<dbReference type="Proteomes" id="UP000192257">
    <property type="component" value="Unassembled WGS sequence"/>
</dbReference>
<protein>
    <submittedName>
        <fullName evidence="2">Uncharacterized protein</fullName>
    </submittedName>
</protein>
<feature type="region of interest" description="Disordered" evidence="1">
    <location>
        <begin position="59"/>
        <end position="107"/>
    </location>
</feature>
<name>A0A1X0NZ98_9TRYP</name>
<evidence type="ECO:0000256" key="1">
    <source>
        <dbReference type="SAM" id="MobiDB-lite"/>
    </source>
</evidence>
<gene>
    <name evidence="2" type="ORF">TM35_000102820</name>
</gene>
<dbReference type="RefSeq" id="XP_028884080.1">
    <property type="nucleotide sequence ID" value="XM_029024773.1"/>
</dbReference>
<reference evidence="2 3" key="1">
    <citation type="submission" date="2017-03" db="EMBL/GenBank/DDBJ databases">
        <title>An alternative strategy for trypanosome survival in the mammalian bloodstream revealed through genome and transcriptome analysis of the ubiquitous bovine parasite Trypanosoma (Megatrypanum) theileri.</title>
        <authorList>
            <person name="Kelly S."/>
            <person name="Ivens A."/>
            <person name="Mott A."/>
            <person name="O'Neill E."/>
            <person name="Emms D."/>
            <person name="Macleod O."/>
            <person name="Voorheis P."/>
            <person name="Matthews J."/>
            <person name="Matthews K."/>
            <person name="Carrington M."/>
        </authorList>
    </citation>
    <scope>NUCLEOTIDE SEQUENCE [LARGE SCALE GENOMIC DNA]</scope>
    <source>
        <strain evidence="2">Edinburgh</strain>
    </source>
</reference>
<keyword evidence="3" id="KW-1185">Reference proteome</keyword>
<accession>A0A1X0NZ98</accession>
<organism evidence="2 3">
    <name type="scientific">Trypanosoma theileri</name>
    <dbReference type="NCBI Taxonomy" id="67003"/>
    <lineage>
        <taxon>Eukaryota</taxon>
        <taxon>Discoba</taxon>
        <taxon>Euglenozoa</taxon>
        <taxon>Kinetoplastea</taxon>
        <taxon>Metakinetoplastina</taxon>
        <taxon>Trypanosomatida</taxon>
        <taxon>Trypanosomatidae</taxon>
        <taxon>Trypanosoma</taxon>
    </lineage>
</organism>
<dbReference type="GeneID" id="39984553"/>
<dbReference type="EMBL" id="NBCO01000010">
    <property type="protein sequence ID" value="ORC90014.1"/>
    <property type="molecule type" value="Genomic_DNA"/>
</dbReference>
<sequence>MTYQRGTDKKKNMQRKGLISGGGYSEVIYDANGQQIAAMDMGNTQQQLSILAAMMEELQRKQRQHTNTPTPFINTKRKVTGTRQRKEETSAGGSKGCGGTFFSQTEK</sequence>
<comment type="caution">
    <text evidence="2">The sequence shown here is derived from an EMBL/GenBank/DDBJ whole genome shotgun (WGS) entry which is preliminary data.</text>
</comment>
<evidence type="ECO:0000313" key="2">
    <source>
        <dbReference type="EMBL" id="ORC90014.1"/>
    </source>
</evidence>
<dbReference type="AlphaFoldDB" id="A0A1X0NZ98"/>
<evidence type="ECO:0000313" key="3">
    <source>
        <dbReference type="Proteomes" id="UP000192257"/>
    </source>
</evidence>
<proteinExistence type="predicted"/>
<dbReference type="VEuPathDB" id="TriTrypDB:TM35_000102820"/>